<reference evidence="2" key="1">
    <citation type="submission" date="2018-06" db="EMBL/GenBank/DDBJ databases">
        <title>Plasmids in strain Sa44.</title>
        <authorList>
            <person name="Chen K."/>
            <person name="Chen S."/>
        </authorList>
    </citation>
    <scope>NUCLEOTIDE SEQUENCE</scope>
    <source>
        <strain evidence="2">3-5</strain>
        <plasmid evidence="3">pSa44-CIP</plasmid>
        <plasmid evidence="2">pSa44-CIP-CRO</plasmid>
    </source>
</reference>
<organism evidence="2">
    <name type="scientific">Salmonella enterica subsp. enterica serovar London</name>
    <dbReference type="NCBI Taxonomy" id="149390"/>
    <lineage>
        <taxon>Bacteria</taxon>
        <taxon>Pseudomonadati</taxon>
        <taxon>Pseudomonadota</taxon>
        <taxon>Gammaproteobacteria</taxon>
        <taxon>Enterobacterales</taxon>
        <taxon>Enterobacteriaceae</taxon>
        <taxon>Salmonella</taxon>
    </lineage>
</organism>
<dbReference type="AlphaFoldDB" id="A0A3G8EV46"/>
<dbReference type="EMBL" id="MH430882">
    <property type="protein sequence ID" value="AZF85707.1"/>
    <property type="molecule type" value="Genomic_DNA"/>
</dbReference>
<protein>
    <recommendedName>
        <fullName evidence="1">Transposase DDE domain-containing protein</fullName>
    </recommendedName>
</protein>
<dbReference type="EMBL" id="MH430881">
    <property type="protein sequence ID" value="AZF85540.1"/>
    <property type="molecule type" value="Genomic_DNA"/>
</dbReference>
<dbReference type="PANTHER" id="PTHR33408">
    <property type="entry name" value="TRANSPOSASE"/>
    <property type="match status" value="1"/>
</dbReference>
<geneLocation type="plasmid" evidence="2">
    <name>pSa44-CIP-CRO</name>
</geneLocation>
<evidence type="ECO:0000313" key="2">
    <source>
        <dbReference type="EMBL" id="AZF85540.1"/>
    </source>
</evidence>
<keyword evidence="2" id="KW-0614">Plasmid</keyword>
<accession>A0A3G8EV46</accession>
<evidence type="ECO:0000313" key="3">
    <source>
        <dbReference type="EMBL" id="AZF85707.1"/>
    </source>
</evidence>
<dbReference type="InterPro" id="IPR025668">
    <property type="entry name" value="Tnp_DDE_dom"/>
</dbReference>
<evidence type="ECO:0000259" key="1">
    <source>
        <dbReference type="Pfam" id="PF13751"/>
    </source>
</evidence>
<dbReference type="Pfam" id="PF13751">
    <property type="entry name" value="DDE_Tnp_1_6"/>
    <property type="match status" value="1"/>
</dbReference>
<proteinExistence type="predicted"/>
<sequence length="180" mass="20808">MLAWMVEEKDIEPHVPVWDKTERKDDSLSSNDFHWSQDANEYRCPAGKPLRSEWRAFTQQRSRVTKAKTVIYRSSQTDCATCPLKAKCCPNTPNRKIVRSIHEAARDVARRIAKTPEYLVSRCERKKVEMLFAHLKRIMKLDRLRLRGLTGATDEFTLAAMVQNLRRMAKLLPQGPPLTG</sequence>
<gene>
    <name evidence="2" type="ORF">KADIGFNM_00203</name>
    <name evidence="3" type="ORF">KADIGFNM_00370</name>
</gene>
<name>A0A3G8EV46_SALET</name>
<geneLocation type="plasmid" evidence="3">
    <name>pSa44-CIP</name>
</geneLocation>
<feature type="domain" description="Transposase DDE" evidence="1">
    <location>
        <begin position="44"/>
        <end position="169"/>
    </location>
</feature>